<accession>A0A645H198</accession>
<reference evidence="1" key="1">
    <citation type="submission" date="2019-08" db="EMBL/GenBank/DDBJ databases">
        <authorList>
            <person name="Kucharzyk K."/>
            <person name="Murdoch R.W."/>
            <person name="Higgins S."/>
            <person name="Loffler F."/>
        </authorList>
    </citation>
    <scope>NUCLEOTIDE SEQUENCE</scope>
</reference>
<gene>
    <name evidence="1" type="ORF">SDC9_179234</name>
</gene>
<evidence type="ECO:0000313" key="1">
    <source>
        <dbReference type="EMBL" id="MPN31759.1"/>
    </source>
</evidence>
<protein>
    <submittedName>
        <fullName evidence="1">Uncharacterized protein</fullName>
    </submittedName>
</protein>
<dbReference type="AlphaFoldDB" id="A0A645H198"/>
<organism evidence="1">
    <name type="scientific">bioreactor metagenome</name>
    <dbReference type="NCBI Taxonomy" id="1076179"/>
    <lineage>
        <taxon>unclassified sequences</taxon>
        <taxon>metagenomes</taxon>
        <taxon>ecological metagenomes</taxon>
    </lineage>
</organism>
<dbReference type="EMBL" id="VSSQ01083426">
    <property type="protein sequence ID" value="MPN31759.1"/>
    <property type="molecule type" value="Genomic_DNA"/>
</dbReference>
<sequence length="65" mass="7465">MKIVRAKFTSISAKRTVEDWIDGEPEVRLNVIYALIDPITKAIKESRNSLCMQKIGLKMDFLLIL</sequence>
<name>A0A645H198_9ZZZZ</name>
<proteinExistence type="predicted"/>
<comment type="caution">
    <text evidence="1">The sequence shown here is derived from an EMBL/GenBank/DDBJ whole genome shotgun (WGS) entry which is preliminary data.</text>
</comment>